<comment type="cofactor">
    <cofactor evidence="1">
        <name>FMN</name>
        <dbReference type="ChEBI" id="CHEBI:58210"/>
    </cofactor>
</comment>
<keyword evidence="3 7" id="KW-0288">FMN</keyword>
<dbReference type="PIRSF" id="PIRSF000138">
    <property type="entry name" value="Al-hdrx_acd_dh"/>
    <property type="match status" value="1"/>
</dbReference>
<dbReference type="Gene3D" id="3.20.20.70">
    <property type="entry name" value="Aldolase class I"/>
    <property type="match status" value="1"/>
</dbReference>
<proteinExistence type="inferred from homology"/>
<feature type="binding site" evidence="7">
    <location>
        <position position="126"/>
    </location>
    <ligand>
        <name>FMN</name>
        <dbReference type="ChEBI" id="CHEBI:58210"/>
    </ligand>
</feature>
<name>A0A1A9GHS9_9ACTN</name>
<dbReference type="PANTHER" id="PTHR10578:SF107">
    <property type="entry name" value="2-HYDROXYACID OXIDASE 1"/>
    <property type="match status" value="1"/>
</dbReference>
<dbReference type="InterPro" id="IPR000262">
    <property type="entry name" value="FMN-dep_DH"/>
</dbReference>
<feature type="binding site" evidence="7">
    <location>
        <position position="148"/>
    </location>
    <ligand>
        <name>FMN</name>
        <dbReference type="ChEBI" id="CHEBI:58210"/>
    </ligand>
</feature>
<feature type="binding site" evidence="7">
    <location>
        <begin position="344"/>
        <end position="345"/>
    </location>
    <ligand>
        <name>FMN</name>
        <dbReference type="ChEBI" id="CHEBI:58210"/>
    </ligand>
</feature>
<dbReference type="RefSeq" id="WP_169834667.1">
    <property type="nucleotide sequence ID" value="NZ_CP015079.1"/>
</dbReference>
<evidence type="ECO:0000313" key="10">
    <source>
        <dbReference type="Proteomes" id="UP000077868"/>
    </source>
</evidence>
<feature type="active site" description="Proton acceptor" evidence="6">
    <location>
        <position position="290"/>
    </location>
</feature>
<feature type="binding site" evidence="7">
    <location>
        <position position="150"/>
    </location>
    <ligand>
        <name>glyoxylate</name>
        <dbReference type="ChEBI" id="CHEBI:36655"/>
    </ligand>
</feature>
<protein>
    <submittedName>
        <fullName evidence="9">L-lactate dehydrogenase [cytochrome]</fullName>
        <ecNumber evidence="9">1.1.2.3</ecNumber>
    </submittedName>
</protein>
<dbReference type="SUPFAM" id="SSF51395">
    <property type="entry name" value="FMN-linked oxidoreductases"/>
    <property type="match status" value="1"/>
</dbReference>
<dbReference type="InterPro" id="IPR008259">
    <property type="entry name" value="FMN_hydac_DH_AS"/>
</dbReference>
<dbReference type="PANTHER" id="PTHR10578">
    <property type="entry name" value="S -2-HYDROXY-ACID OXIDASE-RELATED"/>
    <property type="match status" value="1"/>
</dbReference>
<dbReference type="PATRIC" id="fig|1300347.3.peg.1195"/>
<keyword evidence="4 9" id="KW-0560">Oxidoreductase</keyword>
<evidence type="ECO:0000256" key="7">
    <source>
        <dbReference type="PIRSR" id="PIRSR000138-2"/>
    </source>
</evidence>
<dbReference type="InterPro" id="IPR037396">
    <property type="entry name" value="FMN_HAD"/>
</dbReference>
<feature type="binding site" evidence="7">
    <location>
        <position position="176"/>
    </location>
    <ligand>
        <name>FMN</name>
        <dbReference type="ChEBI" id="CHEBI:58210"/>
    </ligand>
</feature>
<evidence type="ECO:0000256" key="4">
    <source>
        <dbReference type="ARBA" id="ARBA00023002"/>
    </source>
</evidence>
<keyword evidence="2 7" id="KW-0285">Flavoprotein</keyword>
<feature type="binding site" evidence="7">
    <location>
        <position position="266"/>
    </location>
    <ligand>
        <name>FMN</name>
        <dbReference type="ChEBI" id="CHEBI:58210"/>
    </ligand>
</feature>
<dbReference type="EC" id="1.1.2.3" evidence="9"/>
<evidence type="ECO:0000256" key="3">
    <source>
        <dbReference type="ARBA" id="ARBA00022643"/>
    </source>
</evidence>
<dbReference type="InterPro" id="IPR012133">
    <property type="entry name" value="Alpha-hydoxy_acid_DH_FMN"/>
</dbReference>
<evidence type="ECO:0000256" key="6">
    <source>
        <dbReference type="PIRSR" id="PIRSR000138-1"/>
    </source>
</evidence>
<feature type="binding site" evidence="7">
    <location>
        <position position="293"/>
    </location>
    <ligand>
        <name>glyoxylate</name>
        <dbReference type="ChEBI" id="CHEBI:36655"/>
    </ligand>
</feature>
<organism evidence="9 10">
    <name type="scientific">Nocardioides dokdonensis FR1436</name>
    <dbReference type="NCBI Taxonomy" id="1300347"/>
    <lineage>
        <taxon>Bacteria</taxon>
        <taxon>Bacillati</taxon>
        <taxon>Actinomycetota</taxon>
        <taxon>Actinomycetes</taxon>
        <taxon>Propionibacteriales</taxon>
        <taxon>Nocardioidaceae</taxon>
        <taxon>Nocardioides</taxon>
    </lineage>
</organism>
<sequence>MVRSILQIRSWVSWGWSTPLERAHSIEDVRLLARSKVPRVVFEFVDGGAEDGVVVRRNEESLRAAELVPRVLVDVSAVDLSADLLGTPTVVPFGIAPTGLPALSHPHAEDALADGCARRQVPFVLSSMGTRSNDEVAARGTGRAHWFQLYVWRDRVAARGLMEEAREAGAEGLVVTVDVPVPGFRPADVRNGLTVPPTINPRSAFGILRHPGWLWSFLGSGGVDRCSFGSTGAALSDLGHQMFDSAVTFEDLAWIRRIWDGPLAVKGVLDPRDARAALDLGVDVIWVSNHGGRQSGRAPAALEALRRIRGEVGADPVVWFDSGIRSGQDVAVALQAGADFVFAGRPFIYGLMAGGAAGVERVFEILTDELVRALALVGAPSVAHIRERGPRTD</sequence>
<feature type="binding site" evidence="7">
    <location>
        <begin position="321"/>
        <end position="325"/>
    </location>
    <ligand>
        <name>FMN</name>
        <dbReference type="ChEBI" id="CHEBI:58210"/>
    </ligand>
</feature>
<dbReference type="PROSITE" id="PS00557">
    <property type="entry name" value="FMN_HYDROXY_ACID_DH_1"/>
    <property type="match status" value="1"/>
</dbReference>
<dbReference type="CDD" id="cd02809">
    <property type="entry name" value="alpha_hydroxyacid_oxid_FMN"/>
    <property type="match status" value="1"/>
</dbReference>
<dbReference type="AlphaFoldDB" id="A0A1A9GHS9"/>
<evidence type="ECO:0000313" key="9">
    <source>
        <dbReference type="EMBL" id="ANH37636.1"/>
    </source>
</evidence>
<feature type="domain" description="FMN hydroxy acid dehydrogenase" evidence="8">
    <location>
        <begin position="18"/>
        <end position="393"/>
    </location>
</feature>
<keyword evidence="10" id="KW-1185">Reference proteome</keyword>
<feature type="binding site" evidence="7">
    <location>
        <position position="185"/>
    </location>
    <ligand>
        <name>glyoxylate</name>
        <dbReference type="ChEBI" id="CHEBI:36655"/>
    </ligand>
</feature>
<dbReference type="EMBL" id="CP015079">
    <property type="protein sequence ID" value="ANH37636.1"/>
    <property type="molecule type" value="Genomic_DNA"/>
</dbReference>
<dbReference type="GO" id="GO:0004460">
    <property type="term" value="F:L-lactate dehydrogenase (cytochrome) activity"/>
    <property type="evidence" value="ECO:0007669"/>
    <property type="project" value="UniProtKB-EC"/>
</dbReference>
<evidence type="ECO:0000256" key="1">
    <source>
        <dbReference type="ARBA" id="ARBA00001917"/>
    </source>
</evidence>
<accession>A0A1A9GHS9</accession>
<dbReference type="KEGG" id="ndk:I601_1194"/>
<dbReference type="InterPro" id="IPR013785">
    <property type="entry name" value="Aldolase_TIM"/>
</dbReference>
<dbReference type="GO" id="GO:0010181">
    <property type="term" value="F:FMN binding"/>
    <property type="evidence" value="ECO:0007669"/>
    <property type="project" value="InterPro"/>
</dbReference>
<comment type="similarity">
    <text evidence="5">Belongs to the FMN-dependent alpha-hydroxy acid dehydrogenase family.</text>
</comment>
<reference evidence="9 10" key="1">
    <citation type="submission" date="2016-03" db="EMBL/GenBank/DDBJ databases">
        <title>Complete genome sequence of a soil Actinobacterium, Nocardioides dokdonensis FR1436.</title>
        <authorList>
            <person name="Kwon S.-K."/>
            <person name="Kim K."/>
            <person name="Kim J.F."/>
        </authorList>
    </citation>
    <scope>NUCLEOTIDE SEQUENCE [LARGE SCALE GENOMIC DNA]</scope>
    <source>
        <strain evidence="9 10">FR1436</strain>
    </source>
</reference>
<dbReference type="Proteomes" id="UP000077868">
    <property type="component" value="Chromosome"/>
</dbReference>
<dbReference type="PROSITE" id="PS51349">
    <property type="entry name" value="FMN_HYDROXY_ACID_DH_2"/>
    <property type="match status" value="1"/>
</dbReference>
<evidence type="ECO:0000256" key="2">
    <source>
        <dbReference type="ARBA" id="ARBA00022630"/>
    </source>
</evidence>
<evidence type="ECO:0000259" key="8">
    <source>
        <dbReference type="PROSITE" id="PS51349"/>
    </source>
</evidence>
<gene>
    <name evidence="9" type="primary">lldD_1</name>
    <name evidence="9" type="ORF">I601_1194</name>
</gene>
<evidence type="ECO:0000256" key="5">
    <source>
        <dbReference type="ARBA" id="ARBA00024042"/>
    </source>
</evidence>
<dbReference type="STRING" id="1300347.I601_1194"/>
<dbReference type="Pfam" id="PF01070">
    <property type="entry name" value="FMN_dh"/>
    <property type="match status" value="1"/>
</dbReference>
<feature type="binding site" evidence="7">
    <location>
        <position position="290"/>
    </location>
    <ligand>
        <name>glyoxylate</name>
        <dbReference type="ChEBI" id="CHEBI:36655"/>
    </ligand>
</feature>
<feature type="binding site" evidence="7">
    <location>
        <position position="288"/>
    </location>
    <ligand>
        <name>FMN</name>
        <dbReference type="ChEBI" id="CHEBI:58210"/>
    </ligand>
</feature>
<feature type="binding site" evidence="7">
    <location>
        <begin position="97"/>
        <end position="99"/>
    </location>
    <ligand>
        <name>FMN</name>
        <dbReference type="ChEBI" id="CHEBI:58210"/>
    </ligand>
</feature>